<evidence type="ECO:0000256" key="1">
    <source>
        <dbReference type="SAM" id="MobiDB-lite"/>
    </source>
</evidence>
<feature type="region of interest" description="Disordered" evidence="1">
    <location>
        <begin position="469"/>
        <end position="494"/>
    </location>
</feature>
<feature type="compositionally biased region" description="Low complexity" evidence="1">
    <location>
        <begin position="473"/>
        <end position="486"/>
    </location>
</feature>
<feature type="signal peptide" evidence="3">
    <location>
        <begin position="1"/>
        <end position="31"/>
    </location>
</feature>
<evidence type="ECO:0000313" key="5">
    <source>
        <dbReference type="Proteomes" id="UP000757232"/>
    </source>
</evidence>
<dbReference type="Proteomes" id="UP000757232">
    <property type="component" value="Unassembled WGS sequence"/>
</dbReference>
<accession>A0A9Q5HX73</accession>
<feature type="transmembrane region" description="Helical" evidence="2">
    <location>
        <begin position="294"/>
        <end position="315"/>
    </location>
</feature>
<name>A0A9Q5HX73_SANBA</name>
<keyword evidence="5" id="KW-1185">Reference proteome</keyword>
<sequence length="586" mass="64740">MQSLLASLSHLSHLSACTCWFLSIFFQNMCADIPMNDLRRSPSSELLVQGKKEEVNNQESGNIGILPNIRENSMLSLHSYSTPRPKGSCDDRETVYSSESDRLSTFKPTNIPTLGSFHGRAKELTDHLESSFITLGGGSIIIIALRFINKGLYRLSDGRIMRQNSLGTWYCIDSMRALRDSAATAQLSFKNLMFHLAEKYGSSRDSLERLEIDKELDAMFERLIKVLETYVKSLESISEKDIPVIRQYQESIIQHHTSLTGIATFLSSVTATTLQISTSDSLSNSPLATIANTFWFISLVFSAASAIYSLLGIIWRRSPISMPEVALSGRQTVLLEKAPMISLMVALMTFSIGLCLLAFVVPREIGGVVPAAVPTVFAVVHVSAILFLTAGYLSTKPPRENILHFQVPDVLKPEHLESLLAAPTDSVRESSPGGSATNLIGTKPSNCPFFTLRHHDLCRFHIRKNNHSYTTMSSSSPSHHSSASSPEHSDKESFGGTTIAEQHVVSFKEEDVLYLNVELCFKDSESCWTCAGPTGGSAKRTWNNVTVFEVFLCVDAHFKYENAKSIAFSPSLGSYSGQDSLRMFSR</sequence>
<evidence type="ECO:0000256" key="3">
    <source>
        <dbReference type="SAM" id="SignalP"/>
    </source>
</evidence>
<reference evidence="4" key="1">
    <citation type="submission" date="2016-06" db="EMBL/GenBank/DDBJ databases">
        <title>Draft Genome sequence of the fungus Inonotus baumii.</title>
        <authorList>
            <person name="Zhu H."/>
            <person name="Lin W."/>
        </authorList>
    </citation>
    <scope>NUCLEOTIDE SEQUENCE</scope>
    <source>
        <strain evidence="4">821</strain>
    </source>
</reference>
<dbReference type="OrthoDB" id="972532at2759"/>
<gene>
    <name evidence="4" type="ORF">A7U60_g5295</name>
</gene>
<dbReference type="EMBL" id="LNZH02000190">
    <property type="protein sequence ID" value="OCB87591.1"/>
    <property type="molecule type" value="Genomic_DNA"/>
</dbReference>
<proteinExistence type="predicted"/>
<protein>
    <submittedName>
        <fullName evidence="4">Uncharacterized protein</fullName>
    </submittedName>
</protein>
<keyword evidence="2" id="KW-0472">Membrane</keyword>
<feature type="transmembrane region" description="Helical" evidence="2">
    <location>
        <begin position="367"/>
        <end position="393"/>
    </location>
</feature>
<keyword evidence="2" id="KW-0812">Transmembrane</keyword>
<comment type="caution">
    <text evidence="4">The sequence shown here is derived from an EMBL/GenBank/DDBJ whole genome shotgun (WGS) entry which is preliminary data.</text>
</comment>
<evidence type="ECO:0000256" key="2">
    <source>
        <dbReference type="SAM" id="Phobius"/>
    </source>
</evidence>
<keyword evidence="2" id="KW-1133">Transmembrane helix</keyword>
<keyword evidence="3" id="KW-0732">Signal</keyword>
<dbReference type="AlphaFoldDB" id="A0A9Q5HX73"/>
<feature type="chain" id="PRO_5040220796" evidence="3">
    <location>
        <begin position="32"/>
        <end position="586"/>
    </location>
</feature>
<feature type="transmembrane region" description="Helical" evidence="2">
    <location>
        <begin position="340"/>
        <end position="361"/>
    </location>
</feature>
<organism evidence="4 5">
    <name type="scientific">Sanghuangporus baumii</name>
    <name type="common">Phellinus baumii</name>
    <dbReference type="NCBI Taxonomy" id="108892"/>
    <lineage>
        <taxon>Eukaryota</taxon>
        <taxon>Fungi</taxon>
        <taxon>Dikarya</taxon>
        <taxon>Basidiomycota</taxon>
        <taxon>Agaricomycotina</taxon>
        <taxon>Agaricomycetes</taxon>
        <taxon>Hymenochaetales</taxon>
        <taxon>Hymenochaetaceae</taxon>
        <taxon>Sanghuangporus</taxon>
    </lineage>
</organism>
<evidence type="ECO:0000313" key="4">
    <source>
        <dbReference type="EMBL" id="OCB87591.1"/>
    </source>
</evidence>